<evidence type="ECO:0000256" key="4">
    <source>
        <dbReference type="ARBA" id="ARBA00023163"/>
    </source>
</evidence>
<evidence type="ECO:0000313" key="7">
    <source>
        <dbReference type="EMBL" id="KAF2828222.1"/>
    </source>
</evidence>
<evidence type="ECO:0000259" key="6">
    <source>
        <dbReference type="PROSITE" id="PS50048"/>
    </source>
</evidence>
<reference evidence="7" key="1">
    <citation type="journal article" date="2020" name="Stud. Mycol.">
        <title>101 Dothideomycetes genomes: a test case for predicting lifestyles and emergence of pathogens.</title>
        <authorList>
            <person name="Haridas S."/>
            <person name="Albert R."/>
            <person name="Binder M."/>
            <person name="Bloem J."/>
            <person name="Labutti K."/>
            <person name="Salamov A."/>
            <person name="Andreopoulos B."/>
            <person name="Baker S."/>
            <person name="Barry K."/>
            <person name="Bills G."/>
            <person name="Bluhm B."/>
            <person name="Cannon C."/>
            <person name="Castanera R."/>
            <person name="Culley D."/>
            <person name="Daum C."/>
            <person name="Ezra D."/>
            <person name="Gonzalez J."/>
            <person name="Henrissat B."/>
            <person name="Kuo A."/>
            <person name="Liang C."/>
            <person name="Lipzen A."/>
            <person name="Lutzoni F."/>
            <person name="Magnuson J."/>
            <person name="Mondo S."/>
            <person name="Nolan M."/>
            <person name="Ohm R."/>
            <person name="Pangilinan J."/>
            <person name="Park H.-J."/>
            <person name="Ramirez L."/>
            <person name="Alfaro M."/>
            <person name="Sun H."/>
            <person name="Tritt A."/>
            <person name="Yoshinaga Y."/>
            <person name="Zwiers L.-H."/>
            <person name="Turgeon B."/>
            <person name="Goodwin S."/>
            <person name="Spatafora J."/>
            <person name="Crous P."/>
            <person name="Grigoriev I."/>
        </authorList>
    </citation>
    <scope>NUCLEOTIDE SEQUENCE</scope>
    <source>
        <strain evidence="7">CBS 113818</strain>
    </source>
</reference>
<evidence type="ECO:0000256" key="2">
    <source>
        <dbReference type="ARBA" id="ARBA00022833"/>
    </source>
</evidence>
<proteinExistence type="predicted"/>
<dbReference type="GO" id="GO:0008270">
    <property type="term" value="F:zinc ion binding"/>
    <property type="evidence" value="ECO:0007669"/>
    <property type="project" value="InterPro"/>
</dbReference>
<protein>
    <recommendedName>
        <fullName evidence="6">Zn(2)-C6 fungal-type domain-containing protein</fullName>
    </recommendedName>
</protein>
<dbReference type="PROSITE" id="PS50048">
    <property type="entry name" value="ZN2_CY6_FUNGAL_2"/>
    <property type="match status" value="1"/>
</dbReference>
<feature type="domain" description="Zn(2)-C6 fungal-type" evidence="6">
    <location>
        <begin position="44"/>
        <end position="74"/>
    </location>
</feature>
<sequence length="495" mass="55042">MADEDQIMRCLLCKKPFSKESTLKRHGYYCRSRKGSERITRARACVACAKAKAKCDNLPMACGRCTSKTIPCVYRSRKVTREHTPDSSCEELESTHDFTKSLSSAAMSPETAKSVAINETNQSGHQDALTGLDLSMDIEDPFEWGLVDFGSPKLHAWDYRKSPVPIAPMPFDLALSRIANDYNPDQMSSMLEPSIPTMPTYEMRCFTRKPALKGGSQATAIMMTRILTSFPLMMRNLASPPPFVHPFCLKIGMDMDHKPLESLTTCASLMQLLGSGGDANRRLVWKNIHLECERLHAEWPLLDKWALLASMQALLLYMLLRLSEGEQPHNNFDVPLLSALWLIACALNQRIDNFACTSPLGLSHGATHEDWIFEESRRRFSVTFRCLSMLFTTDPAGACILFDGFLLAPLPARKALWEASDGAQWAAEKREGGNGGLYGIKMGGKMLRMDGWEELDGCMEMHGSTEGDSDKNWAEWCAGMDGLGALVMLAASLNV</sequence>
<dbReference type="SUPFAM" id="SSF57701">
    <property type="entry name" value="Zn2/Cys6 DNA-binding domain"/>
    <property type="match status" value="1"/>
</dbReference>
<dbReference type="PANTHER" id="PTHR47660:SF3">
    <property type="entry name" value="FINGER DOMAIN PROTEIN, PUTATIVE (AFU_ORTHOLOGUE AFUA_4G03310)-RELATED"/>
    <property type="match status" value="1"/>
</dbReference>
<evidence type="ECO:0000313" key="8">
    <source>
        <dbReference type="Proteomes" id="UP000799424"/>
    </source>
</evidence>
<keyword evidence="1" id="KW-0479">Metal-binding</keyword>
<organism evidence="7 8">
    <name type="scientific">Ophiobolus disseminans</name>
    <dbReference type="NCBI Taxonomy" id="1469910"/>
    <lineage>
        <taxon>Eukaryota</taxon>
        <taxon>Fungi</taxon>
        <taxon>Dikarya</taxon>
        <taxon>Ascomycota</taxon>
        <taxon>Pezizomycotina</taxon>
        <taxon>Dothideomycetes</taxon>
        <taxon>Pleosporomycetidae</taxon>
        <taxon>Pleosporales</taxon>
        <taxon>Pleosporineae</taxon>
        <taxon>Phaeosphaeriaceae</taxon>
        <taxon>Ophiobolus</taxon>
    </lineage>
</organism>
<name>A0A6A7A4I4_9PLEO</name>
<evidence type="ECO:0000256" key="3">
    <source>
        <dbReference type="ARBA" id="ARBA00023015"/>
    </source>
</evidence>
<keyword evidence="2" id="KW-0862">Zinc</keyword>
<keyword evidence="5" id="KW-0539">Nucleus</keyword>
<keyword evidence="8" id="KW-1185">Reference proteome</keyword>
<accession>A0A6A7A4I4</accession>
<keyword evidence="3" id="KW-0805">Transcription regulation</keyword>
<dbReference type="InterPro" id="IPR001138">
    <property type="entry name" value="Zn2Cys6_DnaBD"/>
</dbReference>
<dbReference type="Proteomes" id="UP000799424">
    <property type="component" value="Unassembled WGS sequence"/>
</dbReference>
<keyword evidence="4" id="KW-0804">Transcription</keyword>
<dbReference type="SMART" id="SM00066">
    <property type="entry name" value="GAL4"/>
    <property type="match status" value="1"/>
</dbReference>
<gene>
    <name evidence="7" type="ORF">CC86DRAFT_348301</name>
</gene>
<dbReference type="EMBL" id="MU006223">
    <property type="protein sequence ID" value="KAF2828222.1"/>
    <property type="molecule type" value="Genomic_DNA"/>
</dbReference>
<dbReference type="PANTHER" id="PTHR47660">
    <property type="entry name" value="TRANSCRIPTION FACTOR WITH C2H2 AND ZN(2)-CYS(6) DNA BINDING DOMAIN (EUROFUNG)-RELATED-RELATED"/>
    <property type="match status" value="1"/>
</dbReference>
<dbReference type="AlphaFoldDB" id="A0A6A7A4I4"/>
<evidence type="ECO:0000256" key="5">
    <source>
        <dbReference type="ARBA" id="ARBA00023242"/>
    </source>
</evidence>
<dbReference type="Gene3D" id="4.10.240.10">
    <property type="entry name" value="Zn(2)-C6 fungal-type DNA-binding domain"/>
    <property type="match status" value="1"/>
</dbReference>
<dbReference type="InterPro" id="IPR036864">
    <property type="entry name" value="Zn2-C6_fun-type_DNA-bd_sf"/>
</dbReference>
<dbReference type="OrthoDB" id="5423818at2759"/>
<dbReference type="PROSITE" id="PS00463">
    <property type="entry name" value="ZN2_CY6_FUNGAL_1"/>
    <property type="match status" value="1"/>
</dbReference>
<dbReference type="GO" id="GO:0000981">
    <property type="term" value="F:DNA-binding transcription factor activity, RNA polymerase II-specific"/>
    <property type="evidence" value="ECO:0007669"/>
    <property type="project" value="InterPro"/>
</dbReference>
<evidence type="ECO:0000256" key="1">
    <source>
        <dbReference type="ARBA" id="ARBA00022723"/>
    </source>
</evidence>